<organism evidence="1 2">
    <name type="scientific">Paracoccus cavernae</name>
    <dbReference type="NCBI Taxonomy" id="1571207"/>
    <lineage>
        <taxon>Bacteria</taxon>
        <taxon>Pseudomonadati</taxon>
        <taxon>Pseudomonadota</taxon>
        <taxon>Alphaproteobacteria</taxon>
        <taxon>Rhodobacterales</taxon>
        <taxon>Paracoccaceae</taxon>
        <taxon>Paracoccus</taxon>
    </lineage>
</organism>
<dbReference type="Proteomes" id="UP001243846">
    <property type="component" value="Unassembled WGS sequence"/>
</dbReference>
<gene>
    <name evidence="1" type="ORF">QWZ10_10885</name>
</gene>
<keyword evidence="2" id="KW-1185">Reference proteome</keyword>
<reference evidence="2" key="1">
    <citation type="journal article" date="2019" name="Int. J. Syst. Evol. Microbiol.">
        <title>The Global Catalogue of Microorganisms (GCM) 10K type strain sequencing project: providing services to taxonomists for standard genome sequencing and annotation.</title>
        <authorList>
            <consortium name="The Broad Institute Genomics Platform"/>
            <consortium name="The Broad Institute Genome Sequencing Center for Infectious Disease"/>
            <person name="Wu L."/>
            <person name="Ma J."/>
        </authorList>
    </citation>
    <scope>NUCLEOTIDE SEQUENCE [LARGE SCALE GENOMIC DNA]</scope>
    <source>
        <strain evidence="2">CECT 8482</strain>
    </source>
</reference>
<dbReference type="EMBL" id="JAUFRC010000001">
    <property type="protein sequence ID" value="MDN3712166.1"/>
    <property type="molecule type" value="Genomic_DNA"/>
</dbReference>
<sequence>MNELARPMPHSGGRTLYDDEGVFTAEAWQCAINQLAALDHDLSGLVADNPLW</sequence>
<evidence type="ECO:0000313" key="2">
    <source>
        <dbReference type="Proteomes" id="UP001243846"/>
    </source>
</evidence>
<comment type="caution">
    <text evidence="1">The sequence shown here is derived from an EMBL/GenBank/DDBJ whole genome shotgun (WGS) entry which is preliminary data.</text>
</comment>
<evidence type="ECO:0000313" key="1">
    <source>
        <dbReference type="EMBL" id="MDN3712166.1"/>
    </source>
</evidence>
<name>A0ABT8D718_9RHOB</name>
<accession>A0ABT8D718</accession>
<dbReference type="RefSeq" id="WP_377787150.1">
    <property type="nucleotide sequence ID" value="NZ_JBHUOC010000001.1"/>
</dbReference>
<proteinExistence type="predicted"/>
<protein>
    <submittedName>
        <fullName evidence="1">Uncharacterized protein</fullName>
    </submittedName>
</protein>